<dbReference type="PIRSF" id="PIRSF022057">
    <property type="entry name" value="UCP022057"/>
    <property type="match status" value="1"/>
</dbReference>
<evidence type="ECO:0000313" key="4">
    <source>
        <dbReference type="Proteomes" id="UP000195607"/>
    </source>
</evidence>
<dbReference type="AlphaFoldDB" id="A0A1N5V764"/>
<proteinExistence type="predicted"/>
<dbReference type="RefSeq" id="WP_021789049.1">
    <property type="nucleotide sequence ID" value="NZ_LT671858.1"/>
</dbReference>
<accession>A0A1N5V764</accession>
<keyword evidence="3" id="KW-1185">Reference proteome</keyword>
<reference evidence="2" key="3">
    <citation type="submission" date="2016-06" db="EMBL/GenBank/DDBJ databases">
        <authorList>
            <person name="Olsen C.W."/>
            <person name="Carey S."/>
            <person name="Hinshaw L."/>
            <person name="Karasin A.I."/>
        </authorList>
    </citation>
    <scope>NUCLEOTIDE SEQUENCE [LARGE SCALE GENOMIC DNA]</scope>
    <source>
        <strain evidence="2">PM4</strain>
    </source>
</reference>
<evidence type="ECO:0000313" key="1">
    <source>
        <dbReference type="EMBL" id="SIM68047.1"/>
    </source>
</evidence>
<dbReference type="Proteomes" id="UP000187822">
    <property type="component" value="Chromosome I"/>
</dbReference>
<dbReference type="GeneID" id="41588486"/>
<reference evidence="1 4" key="1">
    <citation type="submission" date="2016-04" db="EMBL/GenBank/DDBJ databases">
        <authorList>
            <person name="Evans L.H."/>
            <person name="Alamgir A."/>
            <person name="Owens N."/>
            <person name="Weber N.D."/>
            <person name="Virtaneva K."/>
            <person name="Barbian K."/>
            <person name="Babar A."/>
            <person name="Rosenke K."/>
        </authorList>
    </citation>
    <scope>NUCLEOTIDE SEQUENCE [LARGE SCALE GENOMIC DNA]</scope>
    <source>
        <strain evidence="1">S5</strain>
        <strain evidence="4">S5(T) (JCM 30642 \VKM B-2941)</strain>
    </source>
</reference>
<dbReference type="Pfam" id="PF09824">
    <property type="entry name" value="ArsR"/>
    <property type="match status" value="1"/>
</dbReference>
<dbReference type="OrthoDB" id="49861at2157"/>
<gene>
    <name evidence="2" type="ORF">CPM_1235</name>
    <name evidence="1" type="ORF">CSP5_1233</name>
</gene>
<dbReference type="Proteomes" id="UP000195607">
    <property type="component" value="Chromosome I"/>
</dbReference>
<dbReference type="KEGG" id="cdiv:CPM_1235"/>
<dbReference type="STRING" id="1673428.CPM_1235"/>
<sequence>MAGRIKVINDPGELVSIFHASDSDVKRKLLIDLSTSWITMPTIAEKYGQEGKRALLYLDKIKMLESQWITTGNGPEKAYHTFYNNVQINLMGTMTELADIIFATNLSEEKLEEYENQLIEMMNDTEGVFLGEASEKLGISQTFLRGIVKRSSILQIKGFKIEKVIPD</sequence>
<evidence type="ECO:0000313" key="2">
    <source>
        <dbReference type="EMBL" id="SJK85041.1"/>
    </source>
</evidence>
<protein>
    <submittedName>
        <fullName evidence="1">ArsR family transcriptional regulator</fullName>
    </submittedName>
</protein>
<name>A0A1N5V764_9ARCH</name>
<dbReference type="InterPro" id="IPR014517">
    <property type="entry name" value="ArsR_tscrpt_regulator"/>
</dbReference>
<dbReference type="EMBL" id="LT671858">
    <property type="protein sequence ID" value="SIM68047.1"/>
    <property type="molecule type" value="Genomic_DNA"/>
</dbReference>
<reference evidence="3" key="2">
    <citation type="submission" date="2016-06" db="EMBL/GenBank/DDBJ databases">
        <authorList>
            <person name="Toshchakov V.S."/>
        </authorList>
    </citation>
    <scope>NUCLEOTIDE SEQUENCE [LARGE SCALE GENOMIC DNA]</scope>
    <source>
        <strain>PM4 (JCM 30641</strain>
        <strain evidence="3">\VKM B-2940)</strain>
    </source>
</reference>
<evidence type="ECO:0000313" key="3">
    <source>
        <dbReference type="Proteomes" id="UP000187822"/>
    </source>
</evidence>
<dbReference type="EMBL" id="LT719092">
    <property type="protein sequence ID" value="SJK85041.1"/>
    <property type="molecule type" value="Genomic_DNA"/>
</dbReference>
<organism evidence="1 4">
    <name type="scientific">Cuniculiplasma divulgatum</name>
    <dbReference type="NCBI Taxonomy" id="1673428"/>
    <lineage>
        <taxon>Archaea</taxon>
        <taxon>Methanobacteriati</taxon>
        <taxon>Thermoplasmatota</taxon>
        <taxon>Thermoplasmata</taxon>
        <taxon>Thermoplasmatales</taxon>
        <taxon>Cuniculiplasmataceae</taxon>
        <taxon>Cuniculiplasma</taxon>
    </lineage>
</organism>